<keyword evidence="9" id="KW-1185">Reference proteome</keyword>
<keyword evidence="2" id="KW-0238">DNA-binding</keyword>
<dbReference type="Gramene" id="Pp3c6_27690V3.1">
    <property type="protein sequence ID" value="Pp3c6_27690V3.1"/>
    <property type="gene ID" value="Pp3c6_27690"/>
</dbReference>
<dbReference type="EMBL" id="ABEU02000006">
    <property type="protein sequence ID" value="PNR53197.1"/>
    <property type="molecule type" value="Genomic_DNA"/>
</dbReference>
<keyword evidence="1" id="KW-0805">Transcription regulation</keyword>
<dbReference type="EnsemblPlants" id="Pp3c6_27690V3.3">
    <property type="protein sequence ID" value="Pp3c6_27690V3.3"/>
    <property type="gene ID" value="Pp3c6_27690"/>
</dbReference>
<dbReference type="Gramene" id="Pp3c6_27690V3.3">
    <property type="protein sequence ID" value="Pp3c6_27690V3.3"/>
    <property type="gene ID" value="Pp3c6_27690"/>
</dbReference>
<keyword evidence="3" id="KW-0804">Transcription</keyword>
<dbReference type="EnsemblPlants" id="Pp3c6_27690V3.5">
    <property type="protein sequence ID" value="Pp3c6_27690V3.5"/>
    <property type="gene ID" value="Pp3c6_27690"/>
</dbReference>
<keyword evidence="4" id="KW-0539">Nucleus</keyword>
<dbReference type="GeneID" id="112283803"/>
<sequence>MCNGKNTIEMQQDSNLELPPGFRFHPTDDELVSFYLVRKISNPQVVVKTIPNVDLNKCEPWDLPDKAKVGEKEWYFFSLRDRKYPTGQRTNRATDKGYWKATGKDRDVMNSGTHCLVGMKKTLVFYMGRAPKGLKTNWIMHEYRLGSDSSNHFNGQQSHRYKNNEWVVCRVFQKTGGSKTLGLSSTDKASYQPAAHLHYALPGNHRDSSPNPTVTDSDDGDTCTAAESCHNSQDSYLDAGVYVAQMLTQGDVTSVGAPQWAAPGSVPMATPVMDIQPHNTMKESYYNHQNGANMSMLFSPPPQNMVSYPLIPHIGNRMRPKQEPFYPTTCAGEDEAESSQKLNKLDYAWTGDVLNPEYYPCDSPLTPLQSIVGESGQTSSCLTDGNALHNRAFRGSFSGFQEMAGPIELTTQEWAY</sequence>
<dbReference type="PANTHER" id="PTHR31744">
    <property type="entry name" value="PROTEIN CUP-SHAPED COTYLEDON 2-RELATED"/>
    <property type="match status" value="1"/>
</dbReference>
<dbReference type="PaxDb" id="3218-PP1S279_85V6.1"/>
<dbReference type="Gramene" id="Pp3c6_27690V3.5">
    <property type="protein sequence ID" value="Pp3c6_27690V3.5"/>
    <property type="gene ID" value="Pp3c6_27690"/>
</dbReference>
<dbReference type="FunFam" id="2.170.150.80:FF:000006">
    <property type="entry name" value="NAC domain-containing protein 100-like"/>
    <property type="match status" value="1"/>
</dbReference>
<dbReference type="OrthoDB" id="1424968at2759"/>
<protein>
    <recommendedName>
        <fullName evidence="6">NAC domain-containing protein</fullName>
    </recommendedName>
</protein>
<dbReference type="SUPFAM" id="SSF101941">
    <property type="entry name" value="NAC domain"/>
    <property type="match status" value="1"/>
</dbReference>
<proteinExistence type="predicted"/>
<dbReference type="GO" id="GO:0003677">
    <property type="term" value="F:DNA binding"/>
    <property type="evidence" value="ECO:0007669"/>
    <property type="project" value="UniProtKB-KW"/>
</dbReference>
<organism evidence="7">
    <name type="scientific">Physcomitrium patens</name>
    <name type="common">Spreading-leaved earth moss</name>
    <name type="synonym">Physcomitrella patens</name>
    <dbReference type="NCBI Taxonomy" id="3218"/>
    <lineage>
        <taxon>Eukaryota</taxon>
        <taxon>Viridiplantae</taxon>
        <taxon>Streptophyta</taxon>
        <taxon>Embryophyta</taxon>
        <taxon>Bryophyta</taxon>
        <taxon>Bryophytina</taxon>
        <taxon>Bryopsida</taxon>
        <taxon>Funariidae</taxon>
        <taxon>Funariales</taxon>
        <taxon>Funariaceae</taxon>
        <taxon>Physcomitrium</taxon>
    </lineage>
</organism>
<dbReference type="FunCoup" id="A0A2K1KHE3">
    <property type="interactions" value="528"/>
</dbReference>
<evidence type="ECO:0000313" key="7">
    <source>
        <dbReference type="EMBL" id="PNR53197.1"/>
    </source>
</evidence>
<dbReference type="PANTHER" id="PTHR31744:SF92">
    <property type="entry name" value="NAC DOMAIN-CONTAINING PROTEIN 87"/>
    <property type="match status" value="1"/>
</dbReference>
<dbReference type="EnsemblPlants" id="Pp3c6_27690V3.1">
    <property type="protein sequence ID" value="Pp3c6_27690V3.1"/>
    <property type="gene ID" value="Pp3c6_27690"/>
</dbReference>
<evidence type="ECO:0000313" key="8">
    <source>
        <dbReference type="EnsemblPlants" id="Pp3c6_27690V3.1"/>
    </source>
</evidence>
<dbReference type="Gramene" id="Pp3c6_27690V3.4">
    <property type="protein sequence ID" value="Pp3c6_27690V3.4"/>
    <property type="gene ID" value="Pp3c6_27690"/>
</dbReference>
<dbReference type="Gramene" id="Pp3c6_27690V3.2">
    <property type="protein sequence ID" value="Pp3c6_27690V3.2"/>
    <property type="gene ID" value="Pp3c6_27690"/>
</dbReference>
<dbReference type="Proteomes" id="UP000006727">
    <property type="component" value="Chromosome 6"/>
</dbReference>
<dbReference type="PROSITE" id="PS51005">
    <property type="entry name" value="NAC"/>
    <property type="match status" value="1"/>
</dbReference>
<evidence type="ECO:0000256" key="1">
    <source>
        <dbReference type="ARBA" id="ARBA00023015"/>
    </source>
</evidence>
<feature type="domain" description="NAC" evidence="6">
    <location>
        <begin position="18"/>
        <end position="174"/>
    </location>
</feature>
<dbReference type="EnsemblPlants" id="Pp3c6_27690V3.2">
    <property type="protein sequence ID" value="Pp3c6_27690V3.2"/>
    <property type="gene ID" value="Pp3c6_27690"/>
</dbReference>
<evidence type="ECO:0000256" key="2">
    <source>
        <dbReference type="ARBA" id="ARBA00023125"/>
    </source>
</evidence>
<dbReference type="GO" id="GO:0006355">
    <property type="term" value="P:regulation of DNA-templated transcription"/>
    <property type="evidence" value="ECO:0007669"/>
    <property type="project" value="InterPro"/>
</dbReference>
<dbReference type="GO" id="GO:0005634">
    <property type="term" value="C:nucleus"/>
    <property type="evidence" value="ECO:0007669"/>
    <property type="project" value="UniProtKB-ARBA"/>
</dbReference>
<dbReference type="Gene3D" id="2.170.150.80">
    <property type="entry name" value="NAC domain"/>
    <property type="match status" value="1"/>
</dbReference>
<evidence type="ECO:0000313" key="9">
    <source>
        <dbReference type="Proteomes" id="UP000006727"/>
    </source>
</evidence>
<reference evidence="7 9" key="1">
    <citation type="journal article" date="2008" name="Science">
        <title>The Physcomitrella genome reveals evolutionary insights into the conquest of land by plants.</title>
        <authorList>
            <person name="Rensing S."/>
            <person name="Lang D."/>
            <person name="Zimmer A."/>
            <person name="Terry A."/>
            <person name="Salamov A."/>
            <person name="Shapiro H."/>
            <person name="Nishiyama T."/>
            <person name="Perroud P.-F."/>
            <person name="Lindquist E."/>
            <person name="Kamisugi Y."/>
            <person name="Tanahashi T."/>
            <person name="Sakakibara K."/>
            <person name="Fujita T."/>
            <person name="Oishi K."/>
            <person name="Shin-I T."/>
            <person name="Kuroki Y."/>
            <person name="Toyoda A."/>
            <person name="Suzuki Y."/>
            <person name="Hashimoto A."/>
            <person name="Yamaguchi K."/>
            <person name="Sugano A."/>
            <person name="Kohara Y."/>
            <person name="Fujiyama A."/>
            <person name="Anterola A."/>
            <person name="Aoki S."/>
            <person name="Ashton N."/>
            <person name="Barbazuk W.B."/>
            <person name="Barker E."/>
            <person name="Bennetzen J."/>
            <person name="Bezanilla M."/>
            <person name="Blankenship R."/>
            <person name="Cho S.H."/>
            <person name="Dutcher S."/>
            <person name="Estelle M."/>
            <person name="Fawcett J.A."/>
            <person name="Gundlach H."/>
            <person name="Hanada K."/>
            <person name="Heyl A."/>
            <person name="Hicks K.A."/>
            <person name="Hugh J."/>
            <person name="Lohr M."/>
            <person name="Mayer K."/>
            <person name="Melkozernov A."/>
            <person name="Murata T."/>
            <person name="Nelson D."/>
            <person name="Pils B."/>
            <person name="Prigge M."/>
            <person name="Reiss B."/>
            <person name="Renner T."/>
            <person name="Rombauts S."/>
            <person name="Rushton P."/>
            <person name="Sanderfoot A."/>
            <person name="Schween G."/>
            <person name="Shiu S.-H."/>
            <person name="Stueber K."/>
            <person name="Theodoulou F.L."/>
            <person name="Tu H."/>
            <person name="Van de Peer Y."/>
            <person name="Verrier P.J."/>
            <person name="Waters E."/>
            <person name="Wood A."/>
            <person name="Yang L."/>
            <person name="Cove D."/>
            <person name="Cuming A."/>
            <person name="Hasebe M."/>
            <person name="Lucas S."/>
            <person name="Mishler D.B."/>
            <person name="Reski R."/>
            <person name="Grigoriev I."/>
            <person name="Quatrano R.S."/>
            <person name="Boore J.L."/>
        </authorList>
    </citation>
    <scope>NUCLEOTIDE SEQUENCE [LARGE SCALE GENOMIC DNA]</scope>
    <source>
        <strain evidence="8 9">cv. Gransden 2004</strain>
    </source>
</reference>
<feature type="region of interest" description="Disordered" evidence="5">
    <location>
        <begin position="200"/>
        <end position="221"/>
    </location>
</feature>
<reference evidence="7 9" key="2">
    <citation type="journal article" date="2018" name="Plant J.">
        <title>The Physcomitrella patens chromosome-scale assembly reveals moss genome structure and evolution.</title>
        <authorList>
            <person name="Lang D."/>
            <person name="Ullrich K.K."/>
            <person name="Murat F."/>
            <person name="Fuchs J."/>
            <person name="Jenkins J."/>
            <person name="Haas F.B."/>
            <person name="Piednoel M."/>
            <person name="Gundlach H."/>
            <person name="Van Bel M."/>
            <person name="Meyberg R."/>
            <person name="Vives C."/>
            <person name="Morata J."/>
            <person name="Symeonidi A."/>
            <person name="Hiss M."/>
            <person name="Muchero W."/>
            <person name="Kamisugi Y."/>
            <person name="Saleh O."/>
            <person name="Blanc G."/>
            <person name="Decker E.L."/>
            <person name="van Gessel N."/>
            <person name="Grimwood J."/>
            <person name="Hayes R.D."/>
            <person name="Graham S.W."/>
            <person name="Gunter L.E."/>
            <person name="McDaniel S.F."/>
            <person name="Hoernstein S.N.W."/>
            <person name="Larsson A."/>
            <person name="Li F.W."/>
            <person name="Perroud P.F."/>
            <person name="Phillips J."/>
            <person name="Ranjan P."/>
            <person name="Rokshar D.S."/>
            <person name="Rothfels C.J."/>
            <person name="Schneider L."/>
            <person name="Shu S."/>
            <person name="Stevenson D.W."/>
            <person name="Thummler F."/>
            <person name="Tillich M."/>
            <person name="Villarreal Aguilar J.C."/>
            <person name="Widiez T."/>
            <person name="Wong G.K."/>
            <person name="Wymore A."/>
            <person name="Zhang Y."/>
            <person name="Zimmer A.D."/>
            <person name="Quatrano R.S."/>
            <person name="Mayer K.F.X."/>
            <person name="Goodstein D."/>
            <person name="Casacuberta J.M."/>
            <person name="Vandepoele K."/>
            <person name="Reski R."/>
            <person name="Cuming A.C."/>
            <person name="Tuskan G.A."/>
            <person name="Maumus F."/>
            <person name="Salse J."/>
            <person name="Schmutz J."/>
            <person name="Rensing S.A."/>
        </authorList>
    </citation>
    <scope>NUCLEOTIDE SEQUENCE [LARGE SCALE GENOMIC DNA]</scope>
    <source>
        <strain evidence="8 9">cv. Gransden 2004</strain>
    </source>
</reference>
<dbReference type="RefSeq" id="XP_024378753.1">
    <property type="nucleotide sequence ID" value="XM_024522985.2"/>
</dbReference>
<dbReference type="InterPro" id="IPR003441">
    <property type="entry name" value="NAC-dom"/>
</dbReference>
<evidence type="ECO:0000256" key="5">
    <source>
        <dbReference type="SAM" id="MobiDB-lite"/>
    </source>
</evidence>
<reference evidence="8" key="3">
    <citation type="submission" date="2020-12" db="UniProtKB">
        <authorList>
            <consortium name="EnsemblPlants"/>
        </authorList>
    </citation>
    <scope>IDENTIFICATION</scope>
</reference>
<evidence type="ECO:0000256" key="4">
    <source>
        <dbReference type="ARBA" id="ARBA00023242"/>
    </source>
</evidence>
<accession>A0A2K1KHE3</accession>
<gene>
    <name evidence="8" type="primary">LOC112283803</name>
    <name evidence="7" type="ORF">PHYPA_009572</name>
</gene>
<dbReference type="AlphaFoldDB" id="A0A2K1KHE3"/>
<name>A0A2K1KHE3_PHYPA</name>
<evidence type="ECO:0000259" key="6">
    <source>
        <dbReference type="PROSITE" id="PS51005"/>
    </source>
</evidence>
<dbReference type="Pfam" id="PF02365">
    <property type="entry name" value="NAM"/>
    <property type="match status" value="1"/>
</dbReference>
<dbReference type="EnsemblPlants" id="Pp3c6_27690V3.4">
    <property type="protein sequence ID" value="Pp3c6_27690V3.4"/>
    <property type="gene ID" value="Pp3c6_27690"/>
</dbReference>
<dbReference type="InterPro" id="IPR036093">
    <property type="entry name" value="NAC_dom_sf"/>
</dbReference>
<evidence type="ECO:0000256" key="3">
    <source>
        <dbReference type="ARBA" id="ARBA00023163"/>
    </source>
</evidence>
<dbReference type="KEGG" id="ppp:112283803"/>